<comment type="caution">
    <text evidence="1">The sequence shown here is derived from an EMBL/GenBank/DDBJ whole genome shotgun (WGS) entry which is preliminary data.</text>
</comment>
<organism evidence="1 2">
    <name type="scientific">Uliginosibacterium sediminicola</name>
    <dbReference type="NCBI Taxonomy" id="2024550"/>
    <lineage>
        <taxon>Bacteria</taxon>
        <taxon>Pseudomonadati</taxon>
        <taxon>Pseudomonadota</taxon>
        <taxon>Betaproteobacteria</taxon>
        <taxon>Rhodocyclales</taxon>
        <taxon>Zoogloeaceae</taxon>
        <taxon>Uliginosibacterium</taxon>
    </lineage>
</organism>
<dbReference type="EMBL" id="JBDIVE010000001">
    <property type="protein sequence ID" value="MEN3067202.1"/>
    <property type="molecule type" value="Genomic_DNA"/>
</dbReference>
<evidence type="ECO:0000313" key="2">
    <source>
        <dbReference type="Proteomes" id="UP001410394"/>
    </source>
</evidence>
<reference evidence="1 2" key="1">
    <citation type="journal article" date="2018" name="Int. J. Syst. Evol. Microbiol.">
        <title>Uliginosibacterium sediminicola sp. nov., isolated from freshwater sediment.</title>
        <authorList>
            <person name="Hwang W.M."/>
            <person name="Kim S.M."/>
            <person name="Kang K."/>
            <person name="Ahn T.Y."/>
        </authorList>
    </citation>
    <scope>NUCLEOTIDE SEQUENCE [LARGE SCALE GENOMIC DNA]</scope>
    <source>
        <strain evidence="1 2">M1-21</strain>
    </source>
</reference>
<proteinExistence type="predicted"/>
<evidence type="ECO:0000313" key="1">
    <source>
        <dbReference type="EMBL" id="MEN3067202.1"/>
    </source>
</evidence>
<dbReference type="InterPro" id="IPR025191">
    <property type="entry name" value="DUF4125"/>
</dbReference>
<protein>
    <submittedName>
        <fullName evidence="1">DUF4125 family protein</fullName>
    </submittedName>
</protein>
<dbReference type="RefSeq" id="WP_345917970.1">
    <property type="nucleotide sequence ID" value="NZ_JBDIVE010000001.1"/>
</dbReference>
<accession>A0ABU9YU25</accession>
<sequence length="206" mass="23625">MNIIEAIISLEWQAFDAVQNEGGRASCQDDHETFEIMRKSQFLCWDEATQLAYLDDLQRAKRAGRNLVQEKYARMMASTAPARYAEFAHLLPVLEAAQIARIEAVVAVEVAWREAFAREYPHMSDKARLIRTTQDTPYSTSFETYLRGELYTYSPNTLVLYCKLVDRYRSEDRNLSTETMEHTARLYGYTSLAAAERKLEAGSQAV</sequence>
<keyword evidence="2" id="KW-1185">Reference proteome</keyword>
<dbReference type="Pfam" id="PF13526">
    <property type="entry name" value="DUF4125"/>
    <property type="match status" value="1"/>
</dbReference>
<name>A0ABU9YU25_9RHOO</name>
<dbReference type="Proteomes" id="UP001410394">
    <property type="component" value="Unassembled WGS sequence"/>
</dbReference>
<gene>
    <name evidence="1" type="ORF">ABDB84_01855</name>
</gene>